<dbReference type="GO" id="GO:0061630">
    <property type="term" value="F:ubiquitin protein ligase activity"/>
    <property type="evidence" value="ECO:0007669"/>
    <property type="project" value="TreeGrafter"/>
</dbReference>
<evidence type="ECO:0000259" key="6">
    <source>
        <dbReference type="PROSITE" id="PS50089"/>
    </source>
</evidence>
<name>A0A2I0V915_9ASPA</name>
<dbReference type="Proteomes" id="UP000233837">
    <property type="component" value="Unassembled WGS sequence"/>
</dbReference>
<dbReference type="SUPFAM" id="SSF57850">
    <property type="entry name" value="RING/U-box"/>
    <property type="match status" value="1"/>
</dbReference>
<reference evidence="7 8" key="2">
    <citation type="journal article" date="2017" name="Nature">
        <title>The Apostasia genome and the evolution of orchids.</title>
        <authorList>
            <person name="Zhang G.Q."/>
            <person name="Liu K.W."/>
            <person name="Li Z."/>
            <person name="Lohaus R."/>
            <person name="Hsiao Y.Y."/>
            <person name="Niu S.C."/>
            <person name="Wang J.Y."/>
            <person name="Lin Y.C."/>
            <person name="Xu Q."/>
            <person name="Chen L.J."/>
            <person name="Yoshida K."/>
            <person name="Fujiwara S."/>
            <person name="Wang Z.W."/>
            <person name="Zhang Y.Q."/>
            <person name="Mitsuda N."/>
            <person name="Wang M."/>
            <person name="Liu G.H."/>
            <person name="Pecoraro L."/>
            <person name="Huang H.X."/>
            <person name="Xiao X.J."/>
            <person name="Lin M."/>
            <person name="Wu X.Y."/>
            <person name="Wu W.L."/>
            <person name="Chen Y.Y."/>
            <person name="Chang S.B."/>
            <person name="Sakamoto S."/>
            <person name="Ohme-Takagi M."/>
            <person name="Yagi M."/>
            <person name="Zeng S.J."/>
            <person name="Shen C.Y."/>
            <person name="Yeh C.M."/>
            <person name="Luo Y.B."/>
            <person name="Tsai W.C."/>
            <person name="Van de Peer Y."/>
            <person name="Liu Z.J."/>
        </authorList>
    </citation>
    <scope>NUCLEOTIDE SEQUENCE [LARGE SCALE GENOMIC DNA]</scope>
    <source>
        <tissue evidence="7">The whole plant</tissue>
    </source>
</reference>
<dbReference type="PANTHER" id="PTHR45969:SF5">
    <property type="entry name" value="E3 UBIQUITIN-PROTEIN LIGASE RHA2A"/>
    <property type="match status" value="1"/>
</dbReference>
<dbReference type="SMART" id="SM00184">
    <property type="entry name" value="RING"/>
    <property type="match status" value="1"/>
</dbReference>
<dbReference type="GO" id="GO:0016567">
    <property type="term" value="P:protein ubiquitination"/>
    <property type="evidence" value="ECO:0007669"/>
    <property type="project" value="TreeGrafter"/>
</dbReference>
<dbReference type="InterPro" id="IPR013083">
    <property type="entry name" value="Znf_RING/FYVE/PHD"/>
</dbReference>
<evidence type="ECO:0000256" key="4">
    <source>
        <dbReference type="PROSITE-ProRule" id="PRU00175"/>
    </source>
</evidence>
<evidence type="ECO:0000256" key="5">
    <source>
        <dbReference type="SAM" id="Phobius"/>
    </source>
</evidence>
<keyword evidence="5" id="KW-0472">Membrane</keyword>
<dbReference type="EMBL" id="KZ504038">
    <property type="protein sequence ID" value="PKU59908.1"/>
    <property type="molecule type" value="Genomic_DNA"/>
</dbReference>
<gene>
    <name evidence="7" type="primary">RHA2B</name>
    <name evidence="7" type="ORF">MA16_Dca019610</name>
</gene>
<dbReference type="Pfam" id="PF13639">
    <property type="entry name" value="zf-RING_2"/>
    <property type="match status" value="1"/>
</dbReference>
<dbReference type="Gene3D" id="3.30.40.10">
    <property type="entry name" value="Zinc/RING finger domain, C3HC4 (zinc finger)"/>
    <property type="match status" value="1"/>
</dbReference>
<evidence type="ECO:0000256" key="1">
    <source>
        <dbReference type="ARBA" id="ARBA00022723"/>
    </source>
</evidence>
<keyword evidence="8" id="KW-1185">Reference proteome</keyword>
<keyword evidence="5" id="KW-0812">Transmembrane</keyword>
<sequence length="144" mass="15987">MGLSNHLCDLSGGSILILLVTVVSAWLSFFRSLHLHRPAAQRLQATGYSSPVAAEQLKACRPYNHISEGEEEAECAVCLCGIRTGERVRRLGCYHLFHSECLHGWIRGSNPTCPLCRSPLLAEEQRAAVESRIAAEHHPWFSTH</sequence>
<evidence type="ECO:0000313" key="8">
    <source>
        <dbReference type="Proteomes" id="UP000233837"/>
    </source>
</evidence>
<keyword evidence="1" id="KW-0479">Metal-binding</keyword>
<evidence type="ECO:0000256" key="2">
    <source>
        <dbReference type="ARBA" id="ARBA00022771"/>
    </source>
</evidence>
<dbReference type="OrthoDB" id="8062037at2759"/>
<evidence type="ECO:0000313" key="7">
    <source>
        <dbReference type="EMBL" id="PKU59908.1"/>
    </source>
</evidence>
<dbReference type="PANTHER" id="PTHR45969">
    <property type="entry name" value="RING ZINC FINGER PROTEIN-RELATED"/>
    <property type="match status" value="1"/>
</dbReference>
<feature type="domain" description="RING-type" evidence="6">
    <location>
        <begin position="75"/>
        <end position="117"/>
    </location>
</feature>
<evidence type="ECO:0000256" key="3">
    <source>
        <dbReference type="ARBA" id="ARBA00022833"/>
    </source>
</evidence>
<dbReference type="GO" id="GO:0008270">
    <property type="term" value="F:zinc ion binding"/>
    <property type="evidence" value="ECO:0007669"/>
    <property type="project" value="UniProtKB-KW"/>
</dbReference>
<dbReference type="PROSITE" id="PS50089">
    <property type="entry name" value="ZF_RING_2"/>
    <property type="match status" value="1"/>
</dbReference>
<proteinExistence type="predicted"/>
<reference evidence="7 8" key="1">
    <citation type="journal article" date="2016" name="Sci. Rep.">
        <title>The Dendrobium catenatum Lindl. genome sequence provides insights into polysaccharide synthase, floral development and adaptive evolution.</title>
        <authorList>
            <person name="Zhang G.Q."/>
            <person name="Xu Q."/>
            <person name="Bian C."/>
            <person name="Tsai W.C."/>
            <person name="Yeh C.M."/>
            <person name="Liu K.W."/>
            <person name="Yoshida K."/>
            <person name="Zhang L.S."/>
            <person name="Chang S.B."/>
            <person name="Chen F."/>
            <person name="Shi Y."/>
            <person name="Su Y.Y."/>
            <person name="Zhang Y.Q."/>
            <person name="Chen L.J."/>
            <person name="Yin Y."/>
            <person name="Lin M."/>
            <person name="Huang H."/>
            <person name="Deng H."/>
            <person name="Wang Z.W."/>
            <person name="Zhu S.L."/>
            <person name="Zhao X."/>
            <person name="Deng C."/>
            <person name="Niu S.C."/>
            <person name="Huang J."/>
            <person name="Wang M."/>
            <person name="Liu G.H."/>
            <person name="Yang H.J."/>
            <person name="Xiao X.J."/>
            <person name="Hsiao Y.Y."/>
            <person name="Wu W.L."/>
            <person name="Chen Y.Y."/>
            <person name="Mitsuda N."/>
            <person name="Ohme-Takagi M."/>
            <person name="Luo Y.B."/>
            <person name="Van de Peer Y."/>
            <person name="Liu Z.J."/>
        </authorList>
    </citation>
    <scope>NUCLEOTIDE SEQUENCE [LARGE SCALE GENOMIC DNA]</scope>
    <source>
        <tissue evidence="7">The whole plant</tissue>
    </source>
</reference>
<dbReference type="InterPro" id="IPR001841">
    <property type="entry name" value="Znf_RING"/>
</dbReference>
<keyword evidence="3" id="KW-0862">Zinc</keyword>
<protein>
    <submittedName>
        <fullName evidence="7">Putative E3 ubiquitin-protein ligase RHA2B</fullName>
    </submittedName>
</protein>
<dbReference type="AlphaFoldDB" id="A0A2I0V915"/>
<keyword evidence="5" id="KW-1133">Transmembrane helix</keyword>
<accession>A0A2I0V915</accession>
<feature type="transmembrane region" description="Helical" evidence="5">
    <location>
        <begin position="12"/>
        <end position="33"/>
    </location>
</feature>
<dbReference type="STRING" id="906689.A0A2I0V915"/>
<keyword evidence="2 4" id="KW-0863">Zinc-finger</keyword>
<organism evidence="7 8">
    <name type="scientific">Dendrobium catenatum</name>
    <dbReference type="NCBI Taxonomy" id="906689"/>
    <lineage>
        <taxon>Eukaryota</taxon>
        <taxon>Viridiplantae</taxon>
        <taxon>Streptophyta</taxon>
        <taxon>Embryophyta</taxon>
        <taxon>Tracheophyta</taxon>
        <taxon>Spermatophyta</taxon>
        <taxon>Magnoliopsida</taxon>
        <taxon>Liliopsida</taxon>
        <taxon>Asparagales</taxon>
        <taxon>Orchidaceae</taxon>
        <taxon>Epidendroideae</taxon>
        <taxon>Malaxideae</taxon>
        <taxon>Dendrobiinae</taxon>
        <taxon>Dendrobium</taxon>
    </lineage>
</organism>